<comment type="caution">
    <text evidence="1">The sequence shown here is derived from an EMBL/GenBank/DDBJ whole genome shotgun (WGS) entry which is preliminary data.</text>
</comment>
<dbReference type="EMBL" id="CASHSV030000716">
    <property type="protein sequence ID" value="CAJ2673287.1"/>
    <property type="molecule type" value="Genomic_DNA"/>
</dbReference>
<accession>A0ACB0LXR2</accession>
<organism evidence="1 2">
    <name type="scientific">Trifolium pratense</name>
    <name type="common">Red clover</name>
    <dbReference type="NCBI Taxonomy" id="57577"/>
    <lineage>
        <taxon>Eukaryota</taxon>
        <taxon>Viridiplantae</taxon>
        <taxon>Streptophyta</taxon>
        <taxon>Embryophyta</taxon>
        <taxon>Tracheophyta</taxon>
        <taxon>Spermatophyta</taxon>
        <taxon>Magnoliopsida</taxon>
        <taxon>eudicotyledons</taxon>
        <taxon>Gunneridae</taxon>
        <taxon>Pentapetalae</taxon>
        <taxon>rosids</taxon>
        <taxon>fabids</taxon>
        <taxon>Fabales</taxon>
        <taxon>Fabaceae</taxon>
        <taxon>Papilionoideae</taxon>
        <taxon>50 kb inversion clade</taxon>
        <taxon>NPAAA clade</taxon>
        <taxon>Hologalegina</taxon>
        <taxon>IRL clade</taxon>
        <taxon>Trifolieae</taxon>
        <taxon>Trifolium</taxon>
    </lineage>
</organism>
<proteinExistence type="predicted"/>
<sequence>MHRRTARKAPPPGKVKYLDEDQVINHLSFVEGPKHVVTTFPPTRMAIPESSTLSTQAFARREKTPELREERGGQRRRQVEPKVIVAKADCDADMDVGDEEEAEGDDGGMSVDATLSTHAFARREKTAKLHEEWGHWQRQVEPQVEEAKVDRDADMDVGNEEEAEGNDGGMSVDATLSTHAFDRREKTAKLHEEWGHWQRQVEPQVEEAKVDRGADMDVGDQEEAEGDDGGMSVDATLSTHAFARREKTAKLREEWGHWQRQVEPQVEEAKVDCGANMDVGDQEEAEGDDGGMSVDATLSTHAFARREKTAKLREEWGHWQRQVEPQVEEAKVDRDADMDVGDQEEAEGDDGGMSVDATKGMFPGPEPIEFSEGPSNKGHDHHASPIADQHASSIAPLAQGNIPTNGVQKNLITDEQASQLKGTIAVVYEGDFLWGTFRPNKTDIASKRLSDIDTIDTMGGNDTEVQEEIGQDIALTQDKPIENLGPRVRRAPKWLSNDYVQD</sequence>
<name>A0ACB0LXR2_TRIPR</name>
<dbReference type="Proteomes" id="UP001177021">
    <property type="component" value="Unassembled WGS sequence"/>
</dbReference>
<protein>
    <submittedName>
        <fullName evidence="1">Uncharacterized protein</fullName>
    </submittedName>
</protein>
<reference evidence="1" key="1">
    <citation type="submission" date="2023-10" db="EMBL/GenBank/DDBJ databases">
        <authorList>
            <person name="Rodriguez Cubillos JULIANA M."/>
            <person name="De Vega J."/>
        </authorList>
    </citation>
    <scope>NUCLEOTIDE SEQUENCE</scope>
</reference>
<evidence type="ECO:0000313" key="2">
    <source>
        <dbReference type="Proteomes" id="UP001177021"/>
    </source>
</evidence>
<evidence type="ECO:0000313" key="1">
    <source>
        <dbReference type="EMBL" id="CAJ2673287.1"/>
    </source>
</evidence>
<gene>
    <name evidence="1" type="ORF">MILVUS5_LOCUS36788</name>
</gene>
<keyword evidence="2" id="KW-1185">Reference proteome</keyword>